<dbReference type="FunFam" id="3.40.50.300:FF:001091">
    <property type="entry name" value="Probable disease resistance protein At1g61300"/>
    <property type="match status" value="1"/>
</dbReference>
<dbReference type="PRINTS" id="PR00364">
    <property type="entry name" value="DISEASERSIST"/>
</dbReference>
<feature type="domain" description="Disease resistance protein winged helix" evidence="16">
    <location>
        <begin position="427"/>
        <end position="496"/>
    </location>
</feature>
<dbReference type="InterPro" id="IPR032675">
    <property type="entry name" value="LRR_dom_sf"/>
</dbReference>
<evidence type="ECO:0000256" key="7">
    <source>
        <dbReference type="ARBA" id="ARBA00022667"/>
    </source>
</evidence>
<feature type="domain" description="NB-ARC" evidence="14">
    <location>
        <begin position="173"/>
        <end position="342"/>
    </location>
</feature>
<comment type="similarity">
    <text evidence="4">Belongs to the disease resistance NB-LRR family.</text>
</comment>
<dbReference type="InterPro" id="IPR058922">
    <property type="entry name" value="WHD_DRP"/>
</dbReference>
<dbReference type="GO" id="GO:0043531">
    <property type="term" value="F:ADP binding"/>
    <property type="evidence" value="ECO:0007669"/>
    <property type="project" value="InterPro"/>
</dbReference>
<dbReference type="PANTHER" id="PTHR23155">
    <property type="entry name" value="DISEASE RESISTANCE PROTEIN RP"/>
    <property type="match status" value="1"/>
</dbReference>
<dbReference type="InterPro" id="IPR055414">
    <property type="entry name" value="LRR_R13L4/SHOC2-like"/>
</dbReference>
<dbReference type="Pfam" id="PF00931">
    <property type="entry name" value="NB-ARC"/>
    <property type="match status" value="1"/>
</dbReference>
<keyword evidence="19" id="KW-1185">Reference proteome</keyword>
<evidence type="ECO:0000256" key="11">
    <source>
        <dbReference type="ARBA" id="ARBA00022840"/>
    </source>
</evidence>
<evidence type="ECO:0000256" key="8">
    <source>
        <dbReference type="ARBA" id="ARBA00022737"/>
    </source>
</evidence>
<evidence type="ECO:0000313" key="19">
    <source>
        <dbReference type="Proteomes" id="UP000224567"/>
    </source>
</evidence>
<feature type="domain" description="Disease resistance N-terminal" evidence="15">
    <location>
        <begin position="5"/>
        <end position="85"/>
    </location>
</feature>
<dbReference type="PANTHER" id="PTHR23155:SF1152">
    <property type="entry name" value="AAA+ ATPASE DOMAIN-CONTAINING PROTEIN"/>
    <property type="match status" value="1"/>
</dbReference>
<evidence type="ECO:0000313" key="18">
    <source>
        <dbReference type="EMBL" id="PHT54153.1"/>
    </source>
</evidence>
<evidence type="ECO:0000256" key="10">
    <source>
        <dbReference type="ARBA" id="ARBA00022821"/>
    </source>
</evidence>
<evidence type="ECO:0000256" key="13">
    <source>
        <dbReference type="ARBA" id="ARBA00023136"/>
    </source>
</evidence>
<reference evidence="18 19" key="1">
    <citation type="journal article" date="2017" name="Genome Biol.">
        <title>New reference genome sequences of hot pepper reveal the massive evolution of plant disease-resistance genes by retroduplication.</title>
        <authorList>
            <person name="Kim S."/>
            <person name="Park J."/>
            <person name="Yeom S.I."/>
            <person name="Kim Y.M."/>
            <person name="Seo E."/>
            <person name="Kim K.T."/>
            <person name="Kim M.S."/>
            <person name="Lee J.M."/>
            <person name="Cheong K."/>
            <person name="Shin H.S."/>
            <person name="Kim S.B."/>
            <person name="Han K."/>
            <person name="Lee J."/>
            <person name="Park M."/>
            <person name="Lee H.A."/>
            <person name="Lee H.Y."/>
            <person name="Lee Y."/>
            <person name="Oh S."/>
            <person name="Lee J.H."/>
            <person name="Choi E."/>
            <person name="Choi E."/>
            <person name="Lee S.E."/>
            <person name="Jeon J."/>
            <person name="Kim H."/>
            <person name="Choi G."/>
            <person name="Song H."/>
            <person name="Lee J."/>
            <person name="Lee S.C."/>
            <person name="Kwon J.K."/>
            <person name="Lee H.Y."/>
            <person name="Koo N."/>
            <person name="Hong Y."/>
            <person name="Kim R.W."/>
            <person name="Kang W.H."/>
            <person name="Huh J.H."/>
            <person name="Kang B.C."/>
            <person name="Yang T.J."/>
            <person name="Lee Y.H."/>
            <person name="Bennetzen J.L."/>
            <person name="Choi D."/>
        </authorList>
    </citation>
    <scope>NUCLEOTIDE SEQUENCE [LARGE SCALE GENOMIC DNA]</scope>
    <source>
        <strain evidence="19">cv. PBC81</strain>
    </source>
</reference>
<dbReference type="Gene3D" id="1.10.10.10">
    <property type="entry name" value="Winged helix-like DNA-binding domain superfamily/Winged helix DNA-binding domain"/>
    <property type="match status" value="1"/>
</dbReference>
<dbReference type="InterPro" id="IPR036388">
    <property type="entry name" value="WH-like_DNA-bd_sf"/>
</dbReference>
<keyword evidence="13" id="KW-0472">Membrane</keyword>
<keyword evidence="9" id="KW-0547">Nucleotide-binding</keyword>
<dbReference type="Proteomes" id="UP000224567">
    <property type="component" value="Unassembled WGS sequence"/>
</dbReference>
<comment type="function">
    <text evidence="1">Confers resistance to late blight (Phytophthora infestans) races carrying the avirulence gene Avr1. Resistance proteins guard the plant against pathogens that contain an appropriate avirulence protein via an indirect interaction with this avirulence protein. That triggers a defense system including the hypersensitive response, which restricts the pathogen growth.</text>
</comment>
<keyword evidence="10" id="KW-0611">Plant defense</keyword>
<dbReference type="InterPro" id="IPR044974">
    <property type="entry name" value="Disease_R_plants"/>
</dbReference>
<dbReference type="GO" id="GO:0005737">
    <property type="term" value="C:cytoplasm"/>
    <property type="evidence" value="ECO:0007669"/>
    <property type="project" value="UniProtKB-SubCell"/>
</dbReference>
<evidence type="ECO:0000259" key="14">
    <source>
        <dbReference type="Pfam" id="PF00931"/>
    </source>
</evidence>
<dbReference type="Gene3D" id="1.20.5.4130">
    <property type="match status" value="1"/>
</dbReference>
<evidence type="ECO:0000256" key="5">
    <source>
        <dbReference type="ARBA" id="ARBA00022490"/>
    </source>
</evidence>
<dbReference type="SUPFAM" id="SSF52540">
    <property type="entry name" value="P-loop containing nucleoside triphosphate hydrolases"/>
    <property type="match status" value="1"/>
</dbReference>
<dbReference type="AlphaFoldDB" id="A0A2G2X9K1"/>
<keyword evidence="6" id="KW-0433">Leucine-rich repeat</keyword>
<keyword evidence="8" id="KW-0677">Repeat</keyword>
<accession>A0A2G2X9K1</accession>
<keyword evidence="11" id="KW-0067">ATP-binding</keyword>
<reference evidence="19" key="2">
    <citation type="journal article" date="2017" name="J. Anim. Genet.">
        <title>Multiple reference genome sequences of hot pepper reveal the massive evolution of plant disease resistance genes by retroduplication.</title>
        <authorList>
            <person name="Kim S."/>
            <person name="Park J."/>
            <person name="Yeom S.-I."/>
            <person name="Kim Y.-M."/>
            <person name="Seo E."/>
            <person name="Kim K.-T."/>
            <person name="Kim M.-S."/>
            <person name="Lee J.M."/>
            <person name="Cheong K."/>
            <person name="Shin H.-S."/>
            <person name="Kim S.-B."/>
            <person name="Han K."/>
            <person name="Lee J."/>
            <person name="Park M."/>
            <person name="Lee H.-A."/>
            <person name="Lee H.-Y."/>
            <person name="Lee Y."/>
            <person name="Oh S."/>
            <person name="Lee J.H."/>
            <person name="Choi E."/>
            <person name="Choi E."/>
            <person name="Lee S.E."/>
            <person name="Jeon J."/>
            <person name="Kim H."/>
            <person name="Choi G."/>
            <person name="Song H."/>
            <person name="Lee J."/>
            <person name="Lee S.-C."/>
            <person name="Kwon J.-K."/>
            <person name="Lee H.-Y."/>
            <person name="Koo N."/>
            <person name="Hong Y."/>
            <person name="Kim R.W."/>
            <person name="Kang W.-H."/>
            <person name="Huh J.H."/>
            <person name="Kang B.-C."/>
            <person name="Yang T.-J."/>
            <person name="Lee Y.-H."/>
            <person name="Bennetzen J.L."/>
            <person name="Choi D."/>
        </authorList>
    </citation>
    <scope>NUCLEOTIDE SEQUENCE [LARGE SCALE GENOMIC DNA]</scope>
    <source>
        <strain evidence="19">cv. PBC81</strain>
    </source>
</reference>
<dbReference type="CDD" id="cd14798">
    <property type="entry name" value="RX-CC_like"/>
    <property type="match status" value="1"/>
</dbReference>
<keyword evidence="7" id="KW-0381">Hypersensitive response</keyword>
<dbReference type="InterPro" id="IPR027417">
    <property type="entry name" value="P-loop_NTPase"/>
</dbReference>
<dbReference type="FunFam" id="1.10.8.430:FF:000003">
    <property type="entry name" value="Probable disease resistance protein At5g66910"/>
    <property type="match status" value="1"/>
</dbReference>
<evidence type="ECO:0000256" key="4">
    <source>
        <dbReference type="ARBA" id="ARBA00008894"/>
    </source>
</evidence>
<dbReference type="InterPro" id="IPR038005">
    <property type="entry name" value="RX-like_CC"/>
</dbReference>
<evidence type="ECO:0008006" key="20">
    <source>
        <dbReference type="Google" id="ProtNLM"/>
    </source>
</evidence>
<evidence type="ECO:0000256" key="6">
    <source>
        <dbReference type="ARBA" id="ARBA00022614"/>
    </source>
</evidence>
<dbReference type="GO" id="GO:0016020">
    <property type="term" value="C:membrane"/>
    <property type="evidence" value="ECO:0007669"/>
    <property type="project" value="UniProtKB-SubCell"/>
</dbReference>
<keyword evidence="12" id="KW-0175">Coiled coil</keyword>
<dbReference type="InterPro" id="IPR041118">
    <property type="entry name" value="Rx_N"/>
</dbReference>
<evidence type="ECO:0000259" key="16">
    <source>
        <dbReference type="Pfam" id="PF23559"/>
    </source>
</evidence>
<name>A0A2G2X9K1_CAPBA</name>
<dbReference type="SUPFAM" id="SSF52058">
    <property type="entry name" value="L domain-like"/>
    <property type="match status" value="1"/>
</dbReference>
<protein>
    <recommendedName>
        <fullName evidence="20">Disease resistance protein RPP13</fullName>
    </recommendedName>
</protein>
<evidence type="ECO:0000256" key="3">
    <source>
        <dbReference type="ARBA" id="ARBA00004496"/>
    </source>
</evidence>
<dbReference type="GO" id="GO:0051607">
    <property type="term" value="P:defense response to virus"/>
    <property type="evidence" value="ECO:0007669"/>
    <property type="project" value="UniProtKB-ARBA"/>
</dbReference>
<dbReference type="InterPro" id="IPR002182">
    <property type="entry name" value="NB-ARC"/>
</dbReference>
<keyword evidence="5" id="KW-0963">Cytoplasm</keyword>
<organism evidence="18 19">
    <name type="scientific">Capsicum baccatum</name>
    <name type="common">Peruvian pepper</name>
    <dbReference type="NCBI Taxonomy" id="33114"/>
    <lineage>
        <taxon>Eukaryota</taxon>
        <taxon>Viridiplantae</taxon>
        <taxon>Streptophyta</taxon>
        <taxon>Embryophyta</taxon>
        <taxon>Tracheophyta</taxon>
        <taxon>Spermatophyta</taxon>
        <taxon>Magnoliopsida</taxon>
        <taxon>eudicotyledons</taxon>
        <taxon>Gunneridae</taxon>
        <taxon>Pentapetalae</taxon>
        <taxon>asterids</taxon>
        <taxon>lamiids</taxon>
        <taxon>Solanales</taxon>
        <taxon>Solanaceae</taxon>
        <taxon>Solanoideae</taxon>
        <taxon>Capsiceae</taxon>
        <taxon>Capsicum</taxon>
    </lineage>
</organism>
<evidence type="ECO:0000259" key="15">
    <source>
        <dbReference type="Pfam" id="PF18052"/>
    </source>
</evidence>
<evidence type="ECO:0000256" key="2">
    <source>
        <dbReference type="ARBA" id="ARBA00004170"/>
    </source>
</evidence>
<comment type="caution">
    <text evidence="18">The sequence shown here is derived from an EMBL/GenBank/DDBJ whole genome shotgun (WGS) entry which is preliminary data.</text>
</comment>
<dbReference type="OrthoDB" id="3027644at2759"/>
<dbReference type="GO" id="GO:0005524">
    <property type="term" value="F:ATP binding"/>
    <property type="evidence" value="ECO:0007669"/>
    <property type="project" value="UniProtKB-KW"/>
</dbReference>
<gene>
    <name evidence="18" type="ORF">CQW23_08615</name>
</gene>
<feature type="domain" description="Disease resistance R13L4/SHOC-2-like LRR" evidence="17">
    <location>
        <begin position="541"/>
        <end position="829"/>
    </location>
</feature>
<dbReference type="EMBL" id="MLFT02000003">
    <property type="protein sequence ID" value="PHT54153.1"/>
    <property type="molecule type" value="Genomic_DNA"/>
</dbReference>
<evidence type="ECO:0000256" key="1">
    <source>
        <dbReference type="ARBA" id="ARBA00002074"/>
    </source>
</evidence>
<evidence type="ECO:0000256" key="9">
    <source>
        <dbReference type="ARBA" id="ARBA00022741"/>
    </source>
</evidence>
<dbReference type="Pfam" id="PF18052">
    <property type="entry name" value="Rx_N"/>
    <property type="match status" value="1"/>
</dbReference>
<sequence>MADAFVSFAVQKLGDFLIQEVNLRLGLREDVQWLRNELLFMQSFIKHAEEYPSGDQRVQQWVFEINSVANDAVAILETYSFGASDVDGFASRLKACTCICTKETKYYKVGKEIQSLKQRVMDISRKRETYGITDINNAPTRPNNQSAMVRTLRRTTSYVDDQDRLFVGFREVVEILLAELLKEEPRRSVISIFGMGGLGKTTLARNLYTNPNIVSSFPTRAWICVSQEYNTMDLLRNIIKSIQRRTKENIDLLEKMTETDLESYLRDLLKEDKYLVVVDDVWRREAWESLKRAFPDSKSGSRVIITTRKEDVAERADNKGFVHKLRYLSQEESWDLFCKKLLDVQAMVSAMERLAKDMVDKCGGLPLAIVVLSGLLSHKKGLEEWKKVKTQLWQNIKDDSLEISFLLSLSYNDLPTALKHCFLSFGMFPEDYVIYAENIIWMWMAEGFIPRGEERMEDVGEGFLNELIRRSLIQSVSTFWENIHECRIHDLLRDLAVQKALEVSFFDIYDPRKHSISSLCLRHAVHDQVERYLSLDLSNLKVRSIMFFDLDFSKLGLINFRNGFQHTYVLHLGIRSNSTTSILPDSIGCLYHLKFLRLKGIHELPSSIGNLKNLQTIRVLNNFGRLCQLPPETADLINLRHLEASYSKPLKHISKLTSLQVINGICCDQWKDVDPVDLVNLQDLRMYGIMKSYSLNNISSLKNLIILRLFCKDNESFPALEFLNSFQKLQKLWLNGRIEKLPLSNPFPNSITMMILSHSELMGDPMPILGMLPNLRNLDLLRAYEGKEITCSGNDFCQLEFLHLESLENLERWNLATNAMPLIKGLGIHNCPKLREIPERMKEVERLARTCIG</sequence>
<proteinExistence type="inferred from homology"/>
<dbReference type="Gene3D" id="3.80.10.10">
    <property type="entry name" value="Ribonuclease Inhibitor"/>
    <property type="match status" value="2"/>
</dbReference>
<dbReference type="Gene3D" id="1.10.8.430">
    <property type="entry name" value="Helical domain of apoptotic protease-activating factors"/>
    <property type="match status" value="1"/>
</dbReference>
<dbReference type="GO" id="GO:0009626">
    <property type="term" value="P:plant-type hypersensitive response"/>
    <property type="evidence" value="ECO:0007669"/>
    <property type="project" value="UniProtKB-KW"/>
</dbReference>
<dbReference type="InterPro" id="IPR042197">
    <property type="entry name" value="Apaf_helical"/>
</dbReference>
<dbReference type="FunFam" id="1.10.10.10:FF:000322">
    <property type="entry name" value="Probable disease resistance protein At1g63360"/>
    <property type="match status" value="1"/>
</dbReference>
<dbReference type="Pfam" id="PF23559">
    <property type="entry name" value="WHD_DRP"/>
    <property type="match status" value="1"/>
</dbReference>
<comment type="subcellular location">
    <subcellularLocation>
        <location evidence="3">Cytoplasm</location>
    </subcellularLocation>
    <subcellularLocation>
        <location evidence="2">Membrane</location>
        <topology evidence="2">Peripheral membrane protein</topology>
    </subcellularLocation>
</comment>
<evidence type="ECO:0000256" key="12">
    <source>
        <dbReference type="ARBA" id="ARBA00023054"/>
    </source>
</evidence>
<evidence type="ECO:0000259" key="17">
    <source>
        <dbReference type="Pfam" id="PF23598"/>
    </source>
</evidence>
<dbReference type="Gene3D" id="3.40.50.300">
    <property type="entry name" value="P-loop containing nucleotide triphosphate hydrolases"/>
    <property type="match status" value="1"/>
</dbReference>
<dbReference type="Pfam" id="PF23598">
    <property type="entry name" value="LRR_14"/>
    <property type="match status" value="1"/>
</dbReference>